<gene>
    <name evidence="12" type="ORF">Van01_43450</name>
</gene>
<feature type="compositionally biased region" description="Gly residues" evidence="8">
    <location>
        <begin position="706"/>
        <end position="719"/>
    </location>
</feature>
<keyword evidence="3" id="KW-0597">Phosphoprotein</keyword>
<evidence type="ECO:0000256" key="3">
    <source>
        <dbReference type="ARBA" id="ARBA00022553"/>
    </source>
</evidence>
<dbReference type="InterPro" id="IPR050428">
    <property type="entry name" value="TCS_sensor_his_kinase"/>
</dbReference>
<keyword evidence="6 12" id="KW-0418">Kinase</keyword>
<proteinExistence type="predicted"/>
<dbReference type="InterPro" id="IPR003594">
    <property type="entry name" value="HATPase_dom"/>
</dbReference>
<dbReference type="SMART" id="SM00387">
    <property type="entry name" value="HATPase_c"/>
    <property type="match status" value="1"/>
</dbReference>
<keyword evidence="13" id="KW-1185">Reference proteome</keyword>
<comment type="catalytic activity">
    <reaction evidence="1">
        <text>ATP + protein L-histidine = ADP + protein N-phospho-L-histidine.</text>
        <dbReference type="EC" id="2.7.13.3"/>
    </reaction>
</comment>
<evidence type="ECO:0000256" key="7">
    <source>
        <dbReference type="ARBA" id="ARBA00022989"/>
    </source>
</evidence>
<dbReference type="Pfam" id="PF08376">
    <property type="entry name" value="NIT"/>
    <property type="match status" value="1"/>
</dbReference>
<keyword evidence="9" id="KW-0472">Membrane</keyword>
<feature type="region of interest" description="Disordered" evidence="8">
    <location>
        <begin position="655"/>
        <end position="958"/>
    </location>
</feature>
<dbReference type="InterPro" id="IPR036890">
    <property type="entry name" value="HATPase_C_sf"/>
</dbReference>
<keyword evidence="5 9" id="KW-0812">Transmembrane</keyword>
<sequence>MTALPGCAGALPATLPGEVRLNTRDWPIRSKLTALVVVPVTALLALWIFATTLTFGPALDLLSARTLLYDLGRPGETVVAELQRERRLSVVHLASPRSECGQPPANCVLPALVEQRTRTDAAVTELRRRVGGEQLRDAAGELLEARLDRFLGELDALPAGRAFIDRRDLDRTGAVGLYSGMISSAFRTFTALANLPDHDLNREALALTNLGRSRELLGQTDALLAGVLTAGGFAEGEHTLLVQGIGNQRFLAEAAVADLPEADRTAYQRLTEQLAFGRLRAMQDDLVTTDPSARPRLDPQAWQTSYDAVQQSLRDFELTQADGLADRSVPMAVRTLARLAAAGLLGLVAVVLSLVVAVQVGRSLAQRLTLVRGTLADAERRLPEVVDRLRKGESVDLAQEASVADQGADEIGRVAQAFTEVHRAAIRSAMDEVSLRRGLNDVFLNIARRSQGLVHRQLALLDRLERDAEDPDHLAELFRVDHLATRLRRHAEDLVILAGAAPGRGWRNPVAMVDLIRGAISEVESYDRVDITTVQPAGTVGRVVGDIIHLLAELIENATAFSPPDSRVEISGEHVAHGYALSVSDEGLGMSEAAIDEANLKLARSPEFDPSETARLGLFVVARLAARHDVRVRLRRSEGTGLTAVVLIPTELITEEPSPLPGPEVLAGDDRGATPEQRRLARASRLTTVPRTRTRTARGGRPVPTGGSGAAAGVPGGSTVGPAEADGLPRRIRRGAAAPSTADSADAPTATGTGAVDRAPSGTGAAPTGAAPASAAGTQPSGTDSSTPVPAGPAGTHPGVPGGDRTSAEPTVQLPTVAAPAARSAAIDGPTVRQPVVASRALDRAHRDPTPRSPEEARRFMSALQAGTARGRRAATRTRDPDQDGPMPEQPTGPAGPSPAEPNRPDGAPAPGPNGQTGTPADSSDRSGPARVAQDRTAAPPGTEPAPVDSPTATERDA</sequence>
<reference evidence="12 13" key="1">
    <citation type="submission" date="2021-01" db="EMBL/GenBank/DDBJ databases">
        <title>Whole genome shotgun sequence of Verrucosispora andamanensis NBRC 109075.</title>
        <authorList>
            <person name="Komaki H."/>
            <person name="Tamura T."/>
        </authorList>
    </citation>
    <scope>NUCLEOTIDE SEQUENCE [LARGE SCALE GENOMIC DNA]</scope>
    <source>
        <strain evidence="12 13">NBRC 109075</strain>
    </source>
</reference>
<dbReference type="PROSITE" id="PS50906">
    <property type="entry name" value="NIT"/>
    <property type="match status" value="1"/>
</dbReference>
<accession>A0ABQ4HZT9</accession>
<evidence type="ECO:0000256" key="9">
    <source>
        <dbReference type="SAM" id="Phobius"/>
    </source>
</evidence>
<evidence type="ECO:0000256" key="6">
    <source>
        <dbReference type="ARBA" id="ARBA00022777"/>
    </source>
</evidence>
<feature type="compositionally biased region" description="Pro residues" evidence="8">
    <location>
        <begin position="888"/>
        <end position="912"/>
    </location>
</feature>
<dbReference type="Proteomes" id="UP000647017">
    <property type="component" value="Unassembled WGS sequence"/>
</dbReference>
<feature type="compositionally biased region" description="Basic and acidic residues" evidence="8">
    <location>
        <begin position="668"/>
        <end position="679"/>
    </location>
</feature>
<dbReference type="PROSITE" id="PS50109">
    <property type="entry name" value="HIS_KIN"/>
    <property type="match status" value="1"/>
</dbReference>
<protein>
    <recommendedName>
        <fullName evidence="2">histidine kinase</fullName>
        <ecNumber evidence="2">2.7.13.3</ecNumber>
    </recommendedName>
</protein>
<evidence type="ECO:0000256" key="5">
    <source>
        <dbReference type="ARBA" id="ARBA00022692"/>
    </source>
</evidence>
<dbReference type="Gene3D" id="3.30.565.10">
    <property type="entry name" value="Histidine kinase-like ATPase, C-terminal domain"/>
    <property type="match status" value="1"/>
</dbReference>
<evidence type="ECO:0000259" key="10">
    <source>
        <dbReference type="PROSITE" id="PS50109"/>
    </source>
</evidence>
<evidence type="ECO:0000256" key="8">
    <source>
        <dbReference type="SAM" id="MobiDB-lite"/>
    </source>
</evidence>
<dbReference type="SUPFAM" id="SSF55874">
    <property type="entry name" value="ATPase domain of HSP90 chaperone/DNA topoisomerase II/histidine kinase"/>
    <property type="match status" value="1"/>
</dbReference>
<dbReference type="GO" id="GO:0016301">
    <property type="term" value="F:kinase activity"/>
    <property type="evidence" value="ECO:0007669"/>
    <property type="project" value="UniProtKB-KW"/>
</dbReference>
<dbReference type="PANTHER" id="PTHR45436:SF5">
    <property type="entry name" value="SENSOR HISTIDINE KINASE TRCS"/>
    <property type="match status" value="1"/>
</dbReference>
<feature type="transmembrane region" description="Helical" evidence="9">
    <location>
        <begin position="336"/>
        <end position="358"/>
    </location>
</feature>
<keyword evidence="4" id="KW-0808">Transferase</keyword>
<feature type="compositionally biased region" description="Low complexity" evidence="8">
    <location>
        <begin position="736"/>
        <end position="782"/>
    </location>
</feature>
<comment type="caution">
    <text evidence="12">The sequence shown here is derived from an EMBL/GenBank/DDBJ whole genome shotgun (WGS) entry which is preliminary data.</text>
</comment>
<feature type="transmembrane region" description="Helical" evidence="9">
    <location>
        <begin position="32"/>
        <end position="55"/>
    </location>
</feature>
<evidence type="ECO:0000313" key="13">
    <source>
        <dbReference type="Proteomes" id="UP000647017"/>
    </source>
</evidence>
<keyword evidence="7 9" id="KW-1133">Transmembrane helix</keyword>
<dbReference type="InterPro" id="IPR005467">
    <property type="entry name" value="His_kinase_dom"/>
</dbReference>
<evidence type="ECO:0000313" key="12">
    <source>
        <dbReference type="EMBL" id="GIJ11131.1"/>
    </source>
</evidence>
<organism evidence="12 13">
    <name type="scientific">Micromonospora andamanensis</name>
    <dbReference type="NCBI Taxonomy" id="1287068"/>
    <lineage>
        <taxon>Bacteria</taxon>
        <taxon>Bacillati</taxon>
        <taxon>Actinomycetota</taxon>
        <taxon>Actinomycetes</taxon>
        <taxon>Micromonosporales</taxon>
        <taxon>Micromonosporaceae</taxon>
        <taxon>Micromonospora</taxon>
    </lineage>
</organism>
<evidence type="ECO:0000256" key="1">
    <source>
        <dbReference type="ARBA" id="ARBA00000085"/>
    </source>
</evidence>
<evidence type="ECO:0000259" key="11">
    <source>
        <dbReference type="PROSITE" id="PS50906"/>
    </source>
</evidence>
<feature type="domain" description="NIT" evidence="11">
    <location>
        <begin position="73"/>
        <end position="331"/>
    </location>
</feature>
<evidence type="ECO:0000256" key="4">
    <source>
        <dbReference type="ARBA" id="ARBA00022679"/>
    </source>
</evidence>
<evidence type="ECO:0000256" key="2">
    <source>
        <dbReference type="ARBA" id="ARBA00012438"/>
    </source>
</evidence>
<dbReference type="Pfam" id="PF02518">
    <property type="entry name" value="HATPase_c"/>
    <property type="match status" value="1"/>
</dbReference>
<dbReference type="PANTHER" id="PTHR45436">
    <property type="entry name" value="SENSOR HISTIDINE KINASE YKOH"/>
    <property type="match status" value="1"/>
</dbReference>
<name>A0ABQ4HZT9_9ACTN</name>
<dbReference type="EC" id="2.7.13.3" evidence="2"/>
<dbReference type="InterPro" id="IPR013587">
    <property type="entry name" value="Nitrate/nitrite_sensing"/>
</dbReference>
<dbReference type="EMBL" id="BOOZ01000027">
    <property type="protein sequence ID" value="GIJ11131.1"/>
    <property type="molecule type" value="Genomic_DNA"/>
</dbReference>
<feature type="compositionally biased region" description="Basic and acidic residues" evidence="8">
    <location>
        <begin position="841"/>
        <end position="859"/>
    </location>
</feature>
<feature type="domain" description="Histidine kinase" evidence="10">
    <location>
        <begin position="547"/>
        <end position="652"/>
    </location>
</feature>
<dbReference type="InterPro" id="IPR010910">
    <property type="entry name" value="Nitrate/nitrite_sensing_bac"/>
</dbReference>